<keyword evidence="7" id="KW-1185">Reference proteome</keyword>
<dbReference type="SUPFAM" id="SSF48452">
    <property type="entry name" value="TPR-like"/>
    <property type="match status" value="1"/>
</dbReference>
<dbReference type="Pfam" id="PF00486">
    <property type="entry name" value="Trans_reg_C"/>
    <property type="match status" value="1"/>
</dbReference>
<evidence type="ECO:0000256" key="3">
    <source>
        <dbReference type="ARBA" id="ARBA00023163"/>
    </source>
</evidence>
<dbReference type="Gene3D" id="1.10.10.10">
    <property type="entry name" value="Winged helix-like DNA-binding domain superfamily/Winged helix DNA-binding domain"/>
    <property type="match status" value="1"/>
</dbReference>
<dbReference type="InterPro" id="IPR036388">
    <property type="entry name" value="WH-like_DNA-bd_sf"/>
</dbReference>
<evidence type="ECO:0000256" key="2">
    <source>
        <dbReference type="ARBA" id="ARBA00023125"/>
    </source>
</evidence>
<organism evidence="6 7">
    <name type="scientific">Chengkuizengella axinellae</name>
    <dbReference type="NCBI Taxonomy" id="3064388"/>
    <lineage>
        <taxon>Bacteria</taxon>
        <taxon>Bacillati</taxon>
        <taxon>Bacillota</taxon>
        <taxon>Bacilli</taxon>
        <taxon>Bacillales</taxon>
        <taxon>Paenibacillaceae</taxon>
        <taxon>Chengkuizengella</taxon>
    </lineage>
</organism>
<keyword evidence="3" id="KW-0804">Transcription</keyword>
<dbReference type="EMBL" id="JAVAMP010000001">
    <property type="protein sequence ID" value="MDP5272788.1"/>
    <property type="molecule type" value="Genomic_DNA"/>
</dbReference>
<evidence type="ECO:0000313" key="6">
    <source>
        <dbReference type="EMBL" id="MDP5272788.1"/>
    </source>
</evidence>
<comment type="caution">
    <text evidence="6">The sequence shown here is derived from an EMBL/GenBank/DDBJ whole genome shotgun (WGS) entry which is preliminary data.</text>
</comment>
<accession>A0ABT9IU03</accession>
<keyword evidence="1" id="KW-0805">Transcription regulation</keyword>
<proteinExistence type="predicted"/>
<dbReference type="SUPFAM" id="SSF46894">
    <property type="entry name" value="C-terminal effector domain of the bipartite response regulators"/>
    <property type="match status" value="1"/>
</dbReference>
<sequence>MVEQKYDTIFSNSDELVKNDIPKLIKIVRKTLQSPEEEITDLIKNLYNSIATIKEPSIKFALYQVVTDFSRAHGIIPYIAKGLLQKYLIERDDFTKFHSTYASGKGILFFEDFLTSEEKGLVYYKLGVHAYYLCLFEESIKLGQKALDATITEARIQANTIYLVCNSYYQLGDYEQAAEYLAQYRAFSLPEVKDNVNLTEAMLHSANGNYQIAISMLQKNLQQCGDYTLLHVVNRLITLYSQTENLSAIEELIQKEEKLLSIPYDTPFEKARLALYSRLKGDYYIHTEKIEDGMKYYLEAATGYAKVDLIEKESECFRLIRGTEAICKLRGQNSTFLKDSYTLNLISPLTNYTSTYDNSNQHQHQHHLKGDSKDLIYLGHNTYLHLHELYIQDEHSTRNLSNRECELLNLLLENEGKIIQKTQIISSIWNDAADEGSVSVLMTRLRKKLGKASKTIQGRKQGGYIFKKLS</sequence>
<dbReference type="Proteomes" id="UP001231941">
    <property type="component" value="Unassembled WGS sequence"/>
</dbReference>
<dbReference type="SMART" id="SM00862">
    <property type="entry name" value="Trans_reg_C"/>
    <property type="match status" value="1"/>
</dbReference>
<dbReference type="RefSeq" id="WP_305990093.1">
    <property type="nucleotide sequence ID" value="NZ_JAVAMP010000001.1"/>
</dbReference>
<feature type="DNA-binding region" description="OmpR/PhoB-type" evidence="4">
    <location>
        <begin position="373"/>
        <end position="468"/>
    </location>
</feature>
<reference evidence="6 7" key="1">
    <citation type="submission" date="2023-08" db="EMBL/GenBank/DDBJ databases">
        <authorList>
            <person name="Park J.-S."/>
        </authorList>
    </citation>
    <scope>NUCLEOTIDE SEQUENCE [LARGE SCALE GENOMIC DNA]</scope>
    <source>
        <strain evidence="6 7">2205SS18-9</strain>
    </source>
</reference>
<evidence type="ECO:0000256" key="4">
    <source>
        <dbReference type="PROSITE-ProRule" id="PRU01091"/>
    </source>
</evidence>
<evidence type="ECO:0000259" key="5">
    <source>
        <dbReference type="PROSITE" id="PS51755"/>
    </source>
</evidence>
<dbReference type="InterPro" id="IPR016032">
    <property type="entry name" value="Sig_transdc_resp-reg_C-effctor"/>
</dbReference>
<dbReference type="InterPro" id="IPR001867">
    <property type="entry name" value="OmpR/PhoB-type_DNA-bd"/>
</dbReference>
<keyword evidence="2 4" id="KW-0238">DNA-binding</keyword>
<protein>
    <submittedName>
        <fullName evidence="6">Winged helix-turn-helix domain-containing protein</fullName>
    </submittedName>
</protein>
<gene>
    <name evidence="6" type="ORF">Q5Y73_01575</name>
</gene>
<dbReference type="PROSITE" id="PS51755">
    <property type="entry name" value="OMPR_PHOB"/>
    <property type="match status" value="1"/>
</dbReference>
<feature type="domain" description="OmpR/PhoB-type" evidence="5">
    <location>
        <begin position="373"/>
        <end position="468"/>
    </location>
</feature>
<dbReference type="InterPro" id="IPR011990">
    <property type="entry name" value="TPR-like_helical_dom_sf"/>
</dbReference>
<evidence type="ECO:0000256" key="1">
    <source>
        <dbReference type="ARBA" id="ARBA00023015"/>
    </source>
</evidence>
<evidence type="ECO:0000313" key="7">
    <source>
        <dbReference type="Proteomes" id="UP001231941"/>
    </source>
</evidence>
<dbReference type="Gene3D" id="1.25.40.10">
    <property type="entry name" value="Tetratricopeptide repeat domain"/>
    <property type="match status" value="1"/>
</dbReference>
<name>A0ABT9IU03_9BACL</name>